<feature type="domain" description="HAMP" evidence="2">
    <location>
        <begin position="183"/>
        <end position="241"/>
    </location>
</feature>
<keyword evidence="1" id="KW-1133">Transmembrane helix</keyword>
<dbReference type="RefSeq" id="XP_002677489.1">
    <property type="nucleotide sequence ID" value="XM_002677443.1"/>
</dbReference>
<dbReference type="KEGG" id="ngr:NAEGRDRAFT_67176"/>
<dbReference type="VEuPathDB" id="AmoebaDB:NAEGRDRAFT_67176"/>
<sequence length="304" mass="34790">MADGFIIYGRYLERDVLNEIALRTGHCFTVYNMDDLTDVSQLKIDMDLQNVNGLNDSQVVFEYLENANYHNFESTLNEYSSFFDRHEIESSSFLTKVSQVYSYEDRTCPSYFGVSNPSTSSVGTRLVNFLLFRDFKNKAVMVVRIDDERRNESIIIGGSASIYVFFALLSTILSLALQGFFEIGIILRVSSIQKIIKKVTQDNDPTLRIPPPKHQLHEKDEIGQLEINLNEMLRALELVQHKLSKDNEMMKTILERITVEGEKCKAVMNSIQDFIFIVECESGKLISSNETFERKVSNGSKNVL</sequence>
<reference evidence="3 4" key="1">
    <citation type="journal article" date="2010" name="Cell">
        <title>The genome of Naegleria gruberi illuminates early eukaryotic versatility.</title>
        <authorList>
            <person name="Fritz-Laylin L.K."/>
            <person name="Prochnik S.E."/>
            <person name="Ginger M.L."/>
            <person name="Dacks J.B."/>
            <person name="Carpenter M.L."/>
            <person name="Field M.C."/>
            <person name="Kuo A."/>
            <person name="Paredez A."/>
            <person name="Chapman J."/>
            <person name="Pham J."/>
            <person name="Shu S."/>
            <person name="Neupane R."/>
            <person name="Cipriano M."/>
            <person name="Mancuso J."/>
            <person name="Tu H."/>
            <person name="Salamov A."/>
            <person name="Lindquist E."/>
            <person name="Shapiro H."/>
            <person name="Lucas S."/>
            <person name="Grigoriev I.V."/>
            <person name="Cande W.Z."/>
            <person name="Fulton C."/>
            <person name="Rokhsar D.S."/>
            <person name="Dawson S.C."/>
        </authorList>
    </citation>
    <scope>NUCLEOTIDE SEQUENCE [LARGE SCALE GENOMIC DNA]</scope>
    <source>
        <strain evidence="3 4">NEG-M</strain>
    </source>
</reference>
<dbReference type="Gene3D" id="6.10.340.10">
    <property type="match status" value="1"/>
</dbReference>
<dbReference type="Proteomes" id="UP000006671">
    <property type="component" value="Unassembled WGS sequence"/>
</dbReference>
<keyword evidence="1" id="KW-0812">Transmembrane</keyword>
<gene>
    <name evidence="3" type="ORF">NAEGRDRAFT_67176</name>
</gene>
<feature type="transmembrane region" description="Helical" evidence="1">
    <location>
        <begin position="162"/>
        <end position="187"/>
    </location>
</feature>
<dbReference type="GO" id="GO:0016020">
    <property type="term" value="C:membrane"/>
    <property type="evidence" value="ECO:0007669"/>
    <property type="project" value="InterPro"/>
</dbReference>
<evidence type="ECO:0000259" key="2">
    <source>
        <dbReference type="PROSITE" id="PS50885"/>
    </source>
</evidence>
<dbReference type="GeneID" id="8848279"/>
<keyword evidence="4" id="KW-1185">Reference proteome</keyword>
<accession>D2VE72</accession>
<dbReference type="EMBL" id="GG738866">
    <property type="protein sequence ID" value="EFC44745.1"/>
    <property type="molecule type" value="Genomic_DNA"/>
</dbReference>
<protein>
    <submittedName>
        <fullName evidence="3">Predicted protein</fullName>
    </submittedName>
</protein>
<dbReference type="InterPro" id="IPR003660">
    <property type="entry name" value="HAMP_dom"/>
</dbReference>
<dbReference type="GO" id="GO:0007165">
    <property type="term" value="P:signal transduction"/>
    <property type="evidence" value="ECO:0007669"/>
    <property type="project" value="InterPro"/>
</dbReference>
<evidence type="ECO:0000256" key="1">
    <source>
        <dbReference type="SAM" id="Phobius"/>
    </source>
</evidence>
<name>D2VE72_NAEGR</name>
<dbReference type="InParanoid" id="D2VE72"/>
<dbReference type="PROSITE" id="PS50885">
    <property type="entry name" value="HAMP"/>
    <property type="match status" value="1"/>
</dbReference>
<dbReference type="AlphaFoldDB" id="D2VE72"/>
<evidence type="ECO:0000313" key="4">
    <source>
        <dbReference type="Proteomes" id="UP000006671"/>
    </source>
</evidence>
<proteinExistence type="predicted"/>
<evidence type="ECO:0000313" key="3">
    <source>
        <dbReference type="EMBL" id="EFC44745.1"/>
    </source>
</evidence>
<organism evidence="4">
    <name type="scientific">Naegleria gruberi</name>
    <name type="common">Amoeba</name>
    <dbReference type="NCBI Taxonomy" id="5762"/>
    <lineage>
        <taxon>Eukaryota</taxon>
        <taxon>Discoba</taxon>
        <taxon>Heterolobosea</taxon>
        <taxon>Tetramitia</taxon>
        <taxon>Eutetramitia</taxon>
        <taxon>Vahlkampfiidae</taxon>
        <taxon>Naegleria</taxon>
    </lineage>
</organism>
<keyword evidence="1" id="KW-0472">Membrane</keyword>